<evidence type="ECO:0000256" key="2">
    <source>
        <dbReference type="ARBA" id="ARBA00022723"/>
    </source>
</evidence>
<feature type="domain" description="C2H2-type" evidence="11">
    <location>
        <begin position="1341"/>
        <end position="1369"/>
    </location>
</feature>
<organism evidence="13 14">
    <name type="scientific">Littorina saxatilis</name>
    <dbReference type="NCBI Taxonomy" id="31220"/>
    <lineage>
        <taxon>Eukaryota</taxon>
        <taxon>Metazoa</taxon>
        <taxon>Spiralia</taxon>
        <taxon>Lophotrochozoa</taxon>
        <taxon>Mollusca</taxon>
        <taxon>Gastropoda</taxon>
        <taxon>Caenogastropoda</taxon>
        <taxon>Littorinimorpha</taxon>
        <taxon>Littorinoidea</taxon>
        <taxon>Littorinidae</taxon>
        <taxon>Littorina</taxon>
    </lineage>
</organism>
<evidence type="ECO:0000313" key="14">
    <source>
        <dbReference type="Proteomes" id="UP001374579"/>
    </source>
</evidence>
<comment type="caution">
    <text evidence="13">The sequence shown here is derived from an EMBL/GenBank/DDBJ whole genome shotgun (WGS) entry which is preliminary data.</text>
</comment>
<feature type="compositionally biased region" description="Polar residues" evidence="10">
    <location>
        <begin position="834"/>
        <end position="855"/>
    </location>
</feature>
<feature type="region of interest" description="Disordered" evidence="10">
    <location>
        <begin position="98"/>
        <end position="119"/>
    </location>
</feature>
<dbReference type="InterPro" id="IPR046341">
    <property type="entry name" value="SET_dom_sf"/>
</dbReference>
<feature type="domain" description="C2H2-type" evidence="11">
    <location>
        <begin position="1310"/>
        <end position="1338"/>
    </location>
</feature>
<comment type="subcellular location">
    <subcellularLocation>
        <location evidence="1">Nucleus</location>
    </subcellularLocation>
</comment>
<dbReference type="SMART" id="SM00355">
    <property type="entry name" value="ZnF_C2H2"/>
    <property type="match status" value="3"/>
</dbReference>
<dbReference type="Gene3D" id="3.30.160.60">
    <property type="entry name" value="Classic Zinc Finger"/>
    <property type="match status" value="2"/>
</dbReference>
<dbReference type="Pfam" id="PF21549">
    <property type="entry name" value="PRDM2_PR"/>
    <property type="match status" value="1"/>
</dbReference>
<dbReference type="PANTHER" id="PTHR16515:SF49">
    <property type="entry name" value="GASTRULA ZINC FINGER PROTEIN XLCGF49.1-LIKE-RELATED"/>
    <property type="match status" value="1"/>
</dbReference>
<feature type="domain" description="SET" evidence="12">
    <location>
        <begin position="1176"/>
        <end position="1292"/>
    </location>
</feature>
<feature type="domain" description="C2H2-type" evidence="11">
    <location>
        <begin position="1370"/>
        <end position="1397"/>
    </location>
</feature>
<keyword evidence="7" id="KW-0804">Transcription</keyword>
<accession>A0AAN9BL39</accession>
<evidence type="ECO:0000259" key="12">
    <source>
        <dbReference type="PROSITE" id="PS50280"/>
    </source>
</evidence>
<keyword evidence="6" id="KW-0805">Transcription regulation</keyword>
<evidence type="ECO:0000256" key="6">
    <source>
        <dbReference type="ARBA" id="ARBA00023015"/>
    </source>
</evidence>
<evidence type="ECO:0000256" key="5">
    <source>
        <dbReference type="ARBA" id="ARBA00022833"/>
    </source>
</evidence>
<dbReference type="PROSITE" id="PS50157">
    <property type="entry name" value="ZINC_FINGER_C2H2_2"/>
    <property type="match status" value="3"/>
</dbReference>
<dbReference type="SUPFAM" id="SSF82199">
    <property type="entry name" value="SET domain"/>
    <property type="match status" value="1"/>
</dbReference>
<name>A0AAN9BL39_9CAEN</name>
<feature type="region of interest" description="Disordered" evidence="10">
    <location>
        <begin position="798"/>
        <end position="855"/>
    </location>
</feature>
<evidence type="ECO:0000259" key="11">
    <source>
        <dbReference type="PROSITE" id="PS50157"/>
    </source>
</evidence>
<dbReference type="SUPFAM" id="SSF57667">
    <property type="entry name" value="beta-beta-alpha zinc fingers"/>
    <property type="match status" value="1"/>
</dbReference>
<evidence type="ECO:0000256" key="4">
    <source>
        <dbReference type="ARBA" id="ARBA00022771"/>
    </source>
</evidence>
<evidence type="ECO:0000256" key="10">
    <source>
        <dbReference type="SAM" id="MobiDB-lite"/>
    </source>
</evidence>
<dbReference type="InterPro" id="IPR001214">
    <property type="entry name" value="SET_dom"/>
</dbReference>
<keyword evidence="3" id="KW-0677">Repeat</keyword>
<dbReference type="GO" id="GO:0010468">
    <property type="term" value="P:regulation of gene expression"/>
    <property type="evidence" value="ECO:0007669"/>
    <property type="project" value="TreeGrafter"/>
</dbReference>
<keyword evidence="14" id="KW-1185">Reference proteome</keyword>
<keyword evidence="5" id="KW-0862">Zinc</keyword>
<dbReference type="EMBL" id="JBAMIC010000004">
    <property type="protein sequence ID" value="KAK7107203.1"/>
    <property type="molecule type" value="Genomic_DNA"/>
</dbReference>
<feature type="region of interest" description="Disordered" evidence="10">
    <location>
        <begin position="135"/>
        <end position="161"/>
    </location>
</feature>
<keyword evidence="4 9" id="KW-0863">Zinc-finger</keyword>
<keyword evidence="2" id="KW-0479">Metal-binding</keyword>
<evidence type="ECO:0000256" key="9">
    <source>
        <dbReference type="PROSITE-ProRule" id="PRU00042"/>
    </source>
</evidence>
<dbReference type="InterPro" id="IPR036236">
    <property type="entry name" value="Znf_C2H2_sf"/>
</dbReference>
<evidence type="ECO:0000256" key="7">
    <source>
        <dbReference type="ARBA" id="ARBA00023163"/>
    </source>
</evidence>
<keyword evidence="8" id="KW-0539">Nucleus</keyword>
<feature type="compositionally biased region" description="Pro residues" evidence="10">
    <location>
        <begin position="528"/>
        <end position="537"/>
    </location>
</feature>
<feature type="compositionally biased region" description="Acidic residues" evidence="10">
    <location>
        <begin position="574"/>
        <end position="586"/>
    </location>
</feature>
<feature type="region of interest" description="Disordered" evidence="10">
    <location>
        <begin position="528"/>
        <end position="604"/>
    </location>
</feature>
<dbReference type="InterPro" id="IPR013087">
    <property type="entry name" value="Znf_C2H2_type"/>
</dbReference>
<dbReference type="InterPro" id="IPR050331">
    <property type="entry name" value="Zinc_finger"/>
</dbReference>
<protein>
    <submittedName>
        <fullName evidence="13">Uncharacterized protein</fullName>
    </submittedName>
</protein>
<dbReference type="Proteomes" id="UP001374579">
    <property type="component" value="Unassembled WGS sequence"/>
</dbReference>
<gene>
    <name evidence="13" type="ORF">V1264_015159</name>
</gene>
<proteinExistence type="predicted"/>
<dbReference type="FunFam" id="3.30.160.60:FF:000072">
    <property type="entry name" value="zinc finger protein 143 isoform X1"/>
    <property type="match status" value="1"/>
</dbReference>
<dbReference type="GO" id="GO:0008270">
    <property type="term" value="F:zinc ion binding"/>
    <property type="evidence" value="ECO:0007669"/>
    <property type="project" value="UniProtKB-KW"/>
</dbReference>
<dbReference type="PROSITE" id="PS00028">
    <property type="entry name" value="ZINC_FINGER_C2H2_1"/>
    <property type="match status" value="3"/>
</dbReference>
<dbReference type="PANTHER" id="PTHR16515">
    <property type="entry name" value="PR DOMAIN ZINC FINGER PROTEIN"/>
    <property type="match status" value="1"/>
</dbReference>
<evidence type="ECO:0000256" key="8">
    <source>
        <dbReference type="ARBA" id="ARBA00023242"/>
    </source>
</evidence>
<dbReference type="Pfam" id="PF00096">
    <property type="entry name" value="zf-C2H2"/>
    <property type="match status" value="1"/>
</dbReference>
<reference evidence="13 14" key="1">
    <citation type="submission" date="2024-02" db="EMBL/GenBank/DDBJ databases">
        <title>Chromosome-scale genome assembly of the rough periwinkle Littorina saxatilis.</title>
        <authorList>
            <person name="De Jode A."/>
            <person name="Faria R."/>
            <person name="Formenti G."/>
            <person name="Sims Y."/>
            <person name="Smith T.P."/>
            <person name="Tracey A."/>
            <person name="Wood J.M.D."/>
            <person name="Zagrodzka Z.B."/>
            <person name="Johannesson K."/>
            <person name="Butlin R.K."/>
            <person name="Leder E.H."/>
        </authorList>
    </citation>
    <scope>NUCLEOTIDE SEQUENCE [LARGE SCALE GENOMIC DNA]</scope>
    <source>
        <strain evidence="13">Snail1</strain>
        <tissue evidence="13">Muscle</tissue>
    </source>
</reference>
<sequence>MGDSLPAINVDQLTDSVNNAVHGNVLPPLPLLPLPPSLAAPPPSSLLPSPGFPDGAVRLLPASGLPPLSVFSQLPTFPLQPQASGTITNASNISANSAANLDNHSSDSPPSAPTPAVSSTITAVTATTPLTATTASACTSSSSNGSSSVVSSSSFPSPQSVPVNMPGCPPMFIMFSLRLPVSDPLAQGGSGEAAAPSASAPPGPRLPHFPPFPLLLPFLPPPQDGCPQRPLLPFSDLATSVAHSSLPSALPLPPGSFPQGLPLPPLPLQLPSSLPLLPLPPQSSSVTQGDFPLPPLLLQPPVSVSGSLPLPPFLPPPSSNVAQFSCPLPLTHCDGQASLSLPPFPPRSYAAFVQSGVPLTSLSTSFKPLPPNIPLSVFEGSATPSQEACQTVTVQSGSGQNLSSFGLDKTGAPSFLVASGTSSTQNFAPLPPPPPGFPLLPPLPTSSSAAQGFPLLPPLSVPSQMSFAAEAGFPLHVSIPLPPPPPLPFSLPVGSGSLSQPPPLYVSVAGQSTFPPFASQALPPLPFSVEPLPPPPSSLATSSPLLPDNQHTEAESSTAEGGEDELETDKNSEESSDESSDGDDSAEASTSPSPEVRPTREEAMCVESDNDDRAAAHLMQSEDVDMSAEKEAEPAHCNQQLDSASCVQYVINNNISTLCSAPSGDKSQVLCSAITQSDSKSSSSQHCSFVQLSDVMLDPSDSSKVLGQSDSCTTIYSSAIMSAQESSCGLSVSSQSNTAGKLVFETLRPVQSHASSEHHLPTHSFYQMDTGQLVGHDLPPLQYVQDRQHLFGSTNSLPSCALERQTPSEQEAGKQQLIQHASPVSHTQDENHSPADTFNSIQQQNTPRQGNCSTENLHKYKSTHMSSAHLQDSSCHFHRSLTSLATDFPFSAPNAPMISVDPPSQTLLPSVGYSPPGLSNHGLSPNLFSPIGLGHAEQSTAHRGREDPNMQVAASSAETGVGCSASGVDMGAGFSSVPASVLDMLLLKADISAVEMPATTGGQSSNSAAPHNKHYDPTTARTFAASVFPTGTLTPQSQTVGTSLTAAAFPRTTAQSQLVSSFSSPTSATLTNAVFPPAAVMQSGTVPTFTSAAFPIATAQPQSMTASSLPALHSLMPVSNPETVSASSEDCVPVFTGQFCLECNKMCTEACKHGCTQYQHVDDKPVLTRARATLPACLMFGQSSTTGHFNTTGVFTTTALESKTEFGPLQGKLLPKSDTDSAANFTRWKIFYDGTATVLDISDENDSNWMMFVKPARNAMERNIVAFQRSHHIMFITSKDVQPGTELLFWFSPDYCKMLCGINKPPAFCPYCPVCSQVFLDRGQLRRHTKQVHESANVRKWSCSVCSVQFRSTGRLNEHVMTQHMHLKPYICPTCGKEFADSRNLKTHLAMHTGTTQICMALAGMVHGSEFTEISETSFSFDFPYNCFRRRQEKKSLKVKNQNFEKKPLLAQHQSCWLT</sequence>
<feature type="region of interest" description="Disordered" evidence="10">
    <location>
        <begin position="185"/>
        <end position="204"/>
    </location>
</feature>
<feature type="compositionally biased region" description="Polar residues" evidence="10">
    <location>
        <begin position="816"/>
        <end position="826"/>
    </location>
</feature>
<dbReference type="GO" id="GO:0005634">
    <property type="term" value="C:nucleus"/>
    <property type="evidence" value="ECO:0007669"/>
    <property type="project" value="UniProtKB-SubCell"/>
</dbReference>
<feature type="compositionally biased region" description="Low complexity" evidence="10">
    <location>
        <begin position="538"/>
        <end position="547"/>
    </location>
</feature>
<evidence type="ECO:0000256" key="1">
    <source>
        <dbReference type="ARBA" id="ARBA00004123"/>
    </source>
</evidence>
<evidence type="ECO:0000256" key="3">
    <source>
        <dbReference type="ARBA" id="ARBA00022737"/>
    </source>
</evidence>
<evidence type="ECO:0000313" key="13">
    <source>
        <dbReference type="EMBL" id="KAK7107203.1"/>
    </source>
</evidence>
<dbReference type="Gene3D" id="2.170.270.10">
    <property type="entry name" value="SET domain"/>
    <property type="match status" value="1"/>
</dbReference>
<dbReference type="PROSITE" id="PS50280">
    <property type="entry name" value="SET"/>
    <property type="match status" value="1"/>
</dbReference>